<dbReference type="EMBL" id="KJ019046">
    <property type="protein sequence ID" value="AIX18788.1"/>
    <property type="molecule type" value="Genomic_DNA"/>
</dbReference>
<gene>
    <name evidence="5" type="ORF">Syn7803C109_201</name>
    <name evidence="6" type="ORF">Syn7803C35_202</name>
    <name evidence="1" type="ORF">Syn7803C72_202</name>
    <name evidence="2" type="ORF">Syn7803US108_202</name>
    <name evidence="3" type="ORF">Syn7803US116_202</name>
    <name evidence="4" type="ORF">Syn7803US95_202</name>
</gene>
<evidence type="ECO:0000313" key="9">
    <source>
        <dbReference type="Proteomes" id="UP000185382"/>
    </source>
</evidence>
<evidence type="ECO:0000313" key="8">
    <source>
        <dbReference type="Proteomes" id="UP000185358"/>
    </source>
</evidence>
<sequence>MKLQHWIKKMYEELNSFEEALKHFGTRVEYTIAMEMSRRISPEDAYQMIKDELKELKKCRKQFNKTLES</sequence>
<dbReference type="EMBL" id="KJ019160">
    <property type="protein sequence ID" value="AIX46039.1"/>
    <property type="molecule type" value="Genomic_DNA"/>
</dbReference>
<dbReference type="InterPro" id="IPR055643">
    <property type="entry name" value="DUF7219"/>
</dbReference>
<dbReference type="EMBL" id="KJ019072">
    <property type="protein sequence ID" value="AIX24762.1"/>
    <property type="molecule type" value="Genomic_DNA"/>
</dbReference>
<dbReference type="Proteomes" id="UP000185358">
    <property type="component" value="Segment"/>
</dbReference>
<name>A0A0E3HDA6_9CAUD</name>
<evidence type="ECO:0000313" key="4">
    <source>
        <dbReference type="EMBL" id="AIX38852.1"/>
    </source>
</evidence>
<dbReference type="EMBL" id="KJ019080">
    <property type="protein sequence ID" value="AIX26499.1"/>
    <property type="molecule type" value="Genomic_DNA"/>
</dbReference>
<evidence type="ECO:0000313" key="7">
    <source>
        <dbReference type="Proteomes" id="UP000185355"/>
    </source>
</evidence>
<dbReference type="EMBL" id="KJ019140">
    <property type="protein sequence ID" value="AIX40782.1"/>
    <property type="molecule type" value="Genomic_DNA"/>
</dbReference>
<proteinExistence type="predicted"/>
<dbReference type="EMBL" id="KJ019131">
    <property type="protein sequence ID" value="AIX38852.1"/>
    <property type="molecule type" value="Genomic_DNA"/>
</dbReference>
<dbReference type="Proteomes" id="UP000185382">
    <property type="component" value="Segment"/>
</dbReference>
<dbReference type="Proteomes" id="UP000185355">
    <property type="component" value="Segment"/>
</dbReference>
<evidence type="ECO:0000313" key="2">
    <source>
        <dbReference type="EMBL" id="AIX24762.1"/>
    </source>
</evidence>
<dbReference type="Pfam" id="PF23856">
    <property type="entry name" value="DUF7219"/>
    <property type="match status" value="1"/>
</dbReference>
<dbReference type="Proteomes" id="UP000185360">
    <property type="component" value="Genome"/>
</dbReference>
<protein>
    <submittedName>
        <fullName evidence="2">Uncharacterized protein</fullName>
    </submittedName>
</protein>
<dbReference type="Proteomes" id="UP000185378">
    <property type="component" value="Segment"/>
</dbReference>
<reference evidence="7 8" key="1">
    <citation type="submission" date="2013-12" db="EMBL/GenBank/DDBJ databases">
        <title>Ecological redundancy of diverse viral populations within a natural community.</title>
        <authorList>
            <person name="Gregory A.C."/>
            <person name="LaButti K."/>
            <person name="Copeland A."/>
            <person name="Woyke T."/>
            <person name="Sullivan M.B."/>
        </authorList>
    </citation>
    <scope>NUCLEOTIDE SEQUENCE [LARGE SCALE GENOMIC DNA]</scope>
    <source>
        <strain evidence="5">Syn7803C109</strain>
        <strain evidence="6">Syn7803C35</strain>
        <strain evidence="1">Syn7803C72</strain>
        <strain evidence="2">Syn7803US108</strain>
        <strain evidence="3">Syn7803US116</strain>
        <strain evidence="4">Syn7803US95</strain>
    </source>
</reference>
<accession>A0A0E3HDA6</accession>
<organism evidence="2 9">
    <name type="scientific">Synechococcus phage ACG-2014d</name>
    <dbReference type="NCBI Taxonomy" id="1493509"/>
    <lineage>
        <taxon>Viruses</taxon>
        <taxon>Duplodnaviria</taxon>
        <taxon>Heunggongvirae</taxon>
        <taxon>Uroviricota</taxon>
        <taxon>Caudoviricetes</taxon>
        <taxon>Pantevenvirales</taxon>
        <taxon>Kyanoviridae</taxon>
        <taxon>Lowelvirus</taxon>
        <taxon>Lowelvirus tuscon4d</taxon>
    </lineage>
</organism>
<evidence type="ECO:0000313" key="6">
    <source>
        <dbReference type="EMBL" id="AIX46039.1"/>
    </source>
</evidence>
<evidence type="ECO:0000313" key="3">
    <source>
        <dbReference type="EMBL" id="AIX26499.1"/>
    </source>
</evidence>
<dbReference type="Proteomes" id="UP000185368">
    <property type="component" value="Segment"/>
</dbReference>
<evidence type="ECO:0000313" key="1">
    <source>
        <dbReference type="EMBL" id="AIX18788.1"/>
    </source>
</evidence>
<evidence type="ECO:0000313" key="5">
    <source>
        <dbReference type="EMBL" id="AIX40782.1"/>
    </source>
</evidence>